<organism evidence="2 3">
    <name type="scientific">Romanomermis culicivorax</name>
    <name type="common">Nematode worm</name>
    <dbReference type="NCBI Taxonomy" id="13658"/>
    <lineage>
        <taxon>Eukaryota</taxon>
        <taxon>Metazoa</taxon>
        <taxon>Ecdysozoa</taxon>
        <taxon>Nematoda</taxon>
        <taxon>Enoplea</taxon>
        <taxon>Dorylaimia</taxon>
        <taxon>Mermithida</taxon>
        <taxon>Mermithoidea</taxon>
        <taxon>Mermithidae</taxon>
        <taxon>Romanomermis</taxon>
    </lineage>
</organism>
<dbReference type="Gene3D" id="1.10.10.1450">
    <property type="match status" value="1"/>
</dbReference>
<dbReference type="WBParaSite" id="nRc.2.0.1.t03295-RA">
    <property type="protein sequence ID" value="nRc.2.0.1.t03295-RA"/>
    <property type="gene ID" value="nRc.2.0.1.g03295"/>
</dbReference>
<feature type="domain" description="Mos1 transposase HTH" evidence="1">
    <location>
        <begin position="10"/>
        <end position="54"/>
    </location>
</feature>
<keyword evidence="2" id="KW-1185">Reference proteome</keyword>
<dbReference type="InterPro" id="IPR052709">
    <property type="entry name" value="Transposase-MT_Hybrid"/>
</dbReference>
<dbReference type="AlphaFoldDB" id="A0A915HP97"/>
<name>A0A915HP97_ROMCU</name>
<sequence>MPENLNIEQRCVIHYWMRQDVKAAEIHQKLVDVYGPNALGFSTVKCWIALFKTGRESFLDDPRQGAPKDVSTPESIEAVGQLVEADRIYRFKKAKDLWDNPRMSDFVNSARSSRRFHTIACSETLLRNEPKDITYDKGFLGVGFNSATLTFVANWSRIPGRFFRCHIDAAKMDFSSIVFYMKWTNPDQQSHFQICSSTVRSYFPLLSLRKITFISTTSFWSVIRDIRSNNRWYPKTS</sequence>
<dbReference type="PANTHER" id="PTHR46060:SF1">
    <property type="entry name" value="MARINER MOS1 TRANSPOSASE-LIKE PROTEIN"/>
    <property type="match status" value="1"/>
</dbReference>
<evidence type="ECO:0000313" key="2">
    <source>
        <dbReference type="Proteomes" id="UP000887565"/>
    </source>
</evidence>
<dbReference type="PANTHER" id="PTHR46060">
    <property type="entry name" value="MARINER MOS1 TRANSPOSASE-LIKE PROTEIN"/>
    <property type="match status" value="1"/>
</dbReference>
<dbReference type="Proteomes" id="UP000887565">
    <property type="component" value="Unplaced"/>
</dbReference>
<reference evidence="3" key="1">
    <citation type="submission" date="2022-11" db="UniProtKB">
        <authorList>
            <consortium name="WormBaseParasite"/>
        </authorList>
    </citation>
    <scope>IDENTIFICATION</scope>
</reference>
<evidence type="ECO:0000313" key="3">
    <source>
        <dbReference type="WBParaSite" id="nRc.2.0.1.t03295-RA"/>
    </source>
</evidence>
<evidence type="ECO:0000259" key="1">
    <source>
        <dbReference type="Pfam" id="PF17906"/>
    </source>
</evidence>
<dbReference type="InterPro" id="IPR041426">
    <property type="entry name" value="Mos1_HTH"/>
</dbReference>
<protein>
    <submittedName>
        <fullName evidence="3">Mos1 transposase HTH domain-containing protein</fullName>
    </submittedName>
</protein>
<accession>A0A915HP97</accession>
<dbReference type="Pfam" id="PF17906">
    <property type="entry name" value="HTH_48"/>
    <property type="match status" value="1"/>
</dbReference>
<proteinExistence type="predicted"/>